<evidence type="ECO:0000256" key="2">
    <source>
        <dbReference type="ARBA" id="ARBA00022917"/>
    </source>
</evidence>
<dbReference type="SUPFAM" id="SSF55826">
    <property type="entry name" value="YbaK/ProRS associated domain"/>
    <property type="match status" value="1"/>
</dbReference>
<dbReference type="PANTHER" id="PTHR30411">
    <property type="entry name" value="CYTOPLASMIC PROTEIN"/>
    <property type="match status" value="1"/>
</dbReference>
<dbReference type="NCBIfam" id="TIGR00011">
    <property type="entry name" value="YbaK_EbsC"/>
    <property type="match status" value="1"/>
</dbReference>
<evidence type="ECO:0000256" key="3">
    <source>
        <dbReference type="ARBA" id="ARBA00023239"/>
    </source>
</evidence>
<dbReference type="GO" id="GO:0002161">
    <property type="term" value="F:aminoacyl-tRNA deacylase activity"/>
    <property type="evidence" value="ECO:0007669"/>
    <property type="project" value="InterPro"/>
</dbReference>
<dbReference type="PATRIC" id="fig|1423722.3.peg.148"/>
<dbReference type="Pfam" id="PF04073">
    <property type="entry name" value="tRNA_edit"/>
    <property type="match status" value="1"/>
</dbReference>
<keyword evidence="7" id="KW-1185">Reference proteome</keyword>
<dbReference type="CDD" id="cd00002">
    <property type="entry name" value="YbaK_deacylase"/>
    <property type="match status" value="1"/>
</dbReference>
<evidence type="ECO:0000313" key="6">
    <source>
        <dbReference type="EMBL" id="KRK38458.1"/>
    </source>
</evidence>
<evidence type="ECO:0000313" key="7">
    <source>
        <dbReference type="Proteomes" id="UP000050909"/>
    </source>
</evidence>
<gene>
    <name evidence="6" type="ORF">FC62_GL000144</name>
</gene>
<accession>A0A0R1H4Z3</accession>
<evidence type="ECO:0000256" key="4">
    <source>
        <dbReference type="PIRNR" id="PIRNR006181"/>
    </source>
</evidence>
<dbReference type="PIRSF" id="PIRSF006181">
    <property type="entry name" value="EbsC_YbaK"/>
    <property type="match status" value="1"/>
</dbReference>
<comment type="similarity">
    <text evidence="1 4">Belongs to the prolyl-tRNA editing family. YbaK/EbsC subfamily.</text>
</comment>
<dbReference type="InterPro" id="IPR007214">
    <property type="entry name" value="YbaK/aa-tRNA-synth-assoc-dom"/>
</dbReference>
<dbReference type="AlphaFoldDB" id="A0A0R1H4Z3"/>
<dbReference type="InterPro" id="IPR036754">
    <property type="entry name" value="YbaK/aa-tRNA-synt-asso_dom_sf"/>
</dbReference>
<dbReference type="EMBL" id="AZCV01000001">
    <property type="protein sequence ID" value="KRK38458.1"/>
    <property type="molecule type" value="Genomic_DNA"/>
</dbReference>
<dbReference type="EC" id="4.2.-.-" evidence="4"/>
<name>A0A0R1H4Z3_9LACO</name>
<proteinExistence type="inferred from homology"/>
<dbReference type="Proteomes" id="UP000050909">
    <property type="component" value="Unassembled WGS sequence"/>
</dbReference>
<evidence type="ECO:0000259" key="5">
    <source>
        <dbReference type="Pfam" id="PF04073"/>
    </source>
</evidence>
<feature type="domain" description="YbaK/aminoacyl-tRNA synthetase-associated" evidence="5">
    <location>
        <begin position="46"/>
        <end position="153"/>
    </location>
</feature>
<organism evidence="6 7">
    <name type="scientific">Amylolactobacillus amylotrophicus DSM 20534</name>
    <dbReference type="NCBI Taxonomy" id="1423722"/>
    <lineage>
        <taxon>Bacteria</taxon>
        <taxon>Bacillati</taxon>
        <taxon>Bacillota</taxon>
        <taxon>Bacilli</taxon>
        <taxon>Lactobacillales</taxon>
        <taxon>Lactobacillaceae</taxon>
        <taxon>Amylolactobacillus</taxon>
    </lineage>
</organism>
<dbReference type="RefSeq" id="WP_054744989.1">
    <property type="nucleotide sequence ID" value="NZ_AZCV01000001.1"/>
</dbReference>
<dbReference type="GO" id="GO:0016829">
    <property type="term" value="F:lyase activity"/>
    <property type="evidence" value="ECO:0007669"/>
    <property type="project" value="UniProtKB-KW"/>
</dbReference>
<reference evidence="6 7" key="1">
    <citation type="journal article" date="2015" name="Genome Announc.">
        <title>Expanding the biotechnology potential of lactobacilli through comparative genomics of 213 strains and associated genera.</title>
        <authorList>
            <person name="Sun Z."/>
            <person name="Harris H.M."/>
            <person name="McCann A."/>
            <person name="Guo C."/>
            <person name="Argimon S."/>
            <person name="Zhang W."/>
            <person name="Yang X."/>
            <person name="Jeffery I.B."/>
            <person name="Cooney J.C."/>
            <person name="Kagawa T.F."/>
            <person name="Liu W."/>
            <person name="Song Y."/>
            <person name="Salvetti E."/>
            <person name="Wrobel A."/>
            <person name="Rasinkangas P."/>
            <person name="Parkhill J."/>
            <person name="Rea M.C."/>
            <person name="O'Sullivan O."/>
            <person name="Ritari J."/>
            <person name="Douillard F.P."/>
            <person name="Paul Ross R."/>
            <person name="Yang R."/>
            <person name="Briner A.E."/>
            <person name="Felis G.E."/>
            <person name="de Vos W.M."/>
            <person name="Barrangou R."/>
            <person name="Klaenhammer T.R."/>
            <person name="Caufield P.W."/>
            <person name="Cui Y."/>
            <person name="Zhang H."/>
            <person name="O'Toole P.W."/>
        </authorList>
    </citation>
    <scope>NUCLEOTIDE SEQUENCE [LARGE SCALE GENOMIC DNA]</scope>
    <source>
        <strain evidence="6 7">DSM 20534</strain>
    </source>
</reference>
<comment type="caution">
    <text evidence="6">The sequence shown here is derived from an EMBL/GenBank/DDBJ whole genome shotgun (WGS) entry which is preliminary data.</text>
</comment>
<evidence type="ECO:0000256" key="1">
    <source>
        <dbReference type="ARBA" id="ARBA00009798"/>
    </source>
</evidence>
<dbReference type="InterPro" id="IPR004369">
    <property type="entry name" value="Prolyl-tRNA_editing_YbaK/EbsC"/>
</dbReference>
<protein>
    <recommendedName>
        <fullName evidence="4">Cys-tRNA(Pro)/Cys-tRNA(Cys) deacylase</fullName>
        <ecNumber evidence="4">4.2.-.-</ecNumber>
    </recommendedName>
</protein>
<keyword evidence="2 4" id="KW-0648">Protein biosynthesis</keyword>
<sequence>MSKKNKIDKTLVEKILDRKKIAYEQVTFETQRHGNVAEMDTTSLTEDERLVYKTLVASGNKTGPIVAVVPLDHHLSLKKFAAVSGNKKVEMLPLKILEQTTGYVHGANTPVGIHEQKHFPIYIEQTAKDQPFMVVSAGKIGRSVKLNPLDLQQVTAATFADLKE</sequence>
<dbReference type="Gene3D" id="3.90.960.10">
    <property type="entry name" value="YbaK/aminoacyl-tRNA synthetase-associated domain"/>
    <property type="match status" value="1"/>
</dbReference>
<keyword evidence="3 4" id="KW-0456">Lyase</keyword>
<dbReference type="PANTHER" id="PTHR30411:SF0">
    <property type="entry name" value="CYS-TRNA(PRO)_CYS-TRNA(CYS) DEACYLASE YBAK"/>
    <property type="match status" value="1"/>
</dbReference>
<dbReference type="GO" id="GO:0006412">
    <property type="term" value="P:translation"/>
    <property type="evidence" value="ECO:0007669"/>
    <property type="project" value="UniProtKB-KW"/>
</dbReference>